<evidence type="ECO:0000313" key="2">
    <source>
        <dbReference type="Proteomes" id="UP000627781"/>
    </source>
</evidence>
<keyword evidence="2" id="KW-1185">Reference proteome</keyword>
<gene>
    <name evidence="1" type="primary">mobC</name>
    <name evidence="1" type="ORF">H9661_19160</name>
</gene>
<dbReference type="InterPro" id="IPR053842">
    <property type="entry name" value="NikA-like"/>
</dbReference>
<organism evidence="1 2">
    <name type="scientific">Clostridium cibarium</name>
    <dbReference type="NCBI Taxonomy" id="2762247"/>
    <lineage>
        <taxon>Bacteria</taxon>
        <taxon>Bacillati</taxon>
        <taxon>Bacillota</taxon>
        <taxon>Clostridia</taxon>
        <taxon>Eubacteriales</taxon>
        <taxon>Clostridiaceae</taxon>
        <taxon>Clostridium</taxon>
    </lineage>
</organism>
<dbReference type="Proteomes" id="UP000627781">
    <property type="component" value="Unassembled WGS sequence"/>
</dbReference>
<proteinExistence type="predicted"/>
<dbReference type="EMBL" id="JACSRA010000056">
    <property type="protein sequence ID" value="MBD7913474.1"/>
    <property type="molecule type" value="Genomic_DNA"/>
</dbReference>
<accession>A0ABR8PZ82</accession>
<comment type="caution">
    <text evidence="1">The sequence shown here is derived from an EMBL/GenBank/DDBJ whole genome shotgun (WGS) entry which is preliminary data.</text>
</comment>
<dbReference type="RefSeq" id="WP_191770385.1">
    <property type="nucleotide sequence ID" value="NZ_JACSRA010000056.1"/>
</dbReference>
<evidence type="ECO:0000313" key="1">
    <source>
        <dbReference type="EMBL" id="MBD7913474.1"/>
    </source>
</evidence>
<dbReference type="Pfam" id="PF21983">
    <property type="entry name" value="NikA-like"/>
    <property type="match status" value="1"/>
</dbReference>
<reference evidence="1 2" key="1">
    <citation type="submission" date="2020-08" db="EMBL/GenBank/DDBJ databases">
        <title>A Genomic Blueprint of the Chicken Gut Microbiome.</title>
        <authorList>
            <person name="Gilroy R."/>
            <person name="Ravi A."/>
            <person name="Getino M."/>
            <person name="Pursley I."/>
            <person name="Horton D.L."/>
            <person name="Alikhan N.-F."/>
            <person name="Baker D."/>
            <person name="Gharbi K."/>
            <person name="Hall N."/>
            <person name="Watson M."/>
            <person name="Adriaenssens E.M."/>
            <person name="Foster-Nyarko E."/>
            <person name="Jarju S."/>
            <person name="Secka A."/>
            <person name="Antonio M."/>
            <person name="Oren A."/>
            <person name="Chaudhuri R."/>
            <person name="La Ragione R.M."/>
            <person name="Hildebrand F."/>
            <person name="Pallen M.J."/>
        </authorList>
    </citation>
    <scope>NUCLEOTIDE SEQUENCE [LARGE SCALE GENOMIC DNA]</scope>
    <source>
        <strain evidence="1 2">Sa3CVN1</strain>
    </source>
</reference>
<protein>
    <submittedName>
        <fullName evidence="1">Plasmid mobilization relaxosome protein MobC</fullName>
    </submittedName>
</protein>
<name>A0ABR8PZ82_9CLOT</name>
<sequence length="107" mass="12796">MTERNRGKQINFRLSESEFEQFQKNFQKSKLTQSEYLRKCILEKDIFVIDDMKELVLELKRLGNNLNQITKKVNTGEVKNIDELSSMKTELDYVWREVLHALKKVNE</sequence>